<dbReference type="AlphaFoldDB" id="A0A8H7AEI9"/>
<evidence type="ECO:0000256" key="1">
    <source>
        <dbReference type="SAM" id="SignalP"/>
    </source>
</evidence>
<sequence length="112" mass="12344">MHLSTLLFVPVTAYLASTALAAECYDQGGSGTCGTRDDLYSAREDYCNNNWGGGTKVYWGSNFWEFTFSGNSIPSQQLCWDSTENIINQCLGYRNGGSYSLNGWSMNINFCG</sequence>
<organism evidence="2 3">
    <name type="scientific">Endocarpon pusillum</name>
    <dbReference type="NCBI Taxonomy" id="364733"/>
    <lineage>
        <taxon>Eukaryota</taxon>
        <taxon>Fungi</taxon>
        <taxon>Dikarya</taxon>
        <taxon>Ascomycota</taxon>
        <taxon>Pezizomycotina</taxon>
        <taxon>Eurotiomycetes</taxon>
        <taxon>Chaetothyriomycetidae</taxon>
        <taxon>Verrucariales</taxon>
        <taxon>Verrucariaceae</taxon>
        <taxon>Endocarpon</taxon>
    </lineage>
</organism>
<dbReference type="EMBL" id="JAACFV010000065">
    <property type="protein sequence ID" value="KAF7507648.1"/>
    <property type="molecule type" value="Genomic_DNA"/>
</dbReference>
<evidence type="ECO:0000313" key="2">
    <source>
        <dbReference type="EMBL" id="KAF7507648.1"/>
    </source>
</evidence>
<keyword evidence="3" id="KW-1185">Reference proteome</keyword>
<evidence type="ECO:0000313" key="3">
    <source>
        <dbReference type="Proteomes" id="UP000606974"/>
    </source>
</evidence>
<evidence type="ECO:0008006" key="4">
    <source>
        <dbReference type="Google" id="ProtNLM"/>
    </source>
</evidence>
<keyword evidence="1" id="KW-0732">Signal</keyword>
<comment type="caution">
    <text evidence="2">The sequence shown here is derived from an EMBL/GenBank/DDBJ whole genome shotgun (WGS) entry which is preliminary data.</text>
</comment>
<dbReference type="Pfam" id="PF21691">
    <property type="entry name" value="LDL"/>
    <property type="match status" value="1"/>
</dbReference>
<reference evidence="2" key="1">
    <citation type="submission" date="2020-02" db="EMBL/GenBank/DDBJ databases">
        <authorList>
            <person name="Palmer J.M."/>
        </authorList>
    </citation>
    <scope>NUCLEOTIDE SEQUENCE</scope>
    <source>
        <strain evidence="2">EPUS1.4</strain>
        <tissue evidence="2">Thallus</tissue>
    </source>
</reference>
<dbReference type="Proteomes" id="UP000606974">
    <property type="component" value="Unassembled WGS sequence"/>
</dbReference>
<dbReference type="InterPro" id="IPR048508">
    <property type="entry name" value="LDL"/>
</dbReference>
<name>A0A8H7AEI9_9EURO</name>
<feature type="chain" id="PRO_5034881983" description="Cyanovirin-N domain-containing protein" evidence="1">
    <location>
        <begin position="22"/>
        <end position="112"/>
    </location>
</feature>
<dbReference type="OrthoDB" id="3479711at2759"/>
<proteinExistence type="predicted"/>
<protein>
    <recommendedName>
        <fullName evidence="4">Cyanovirin-N domain-containing protein</fullName>
    </recommendedName>
</protein>
<feature type="signal peptide" evidence="1">
    <location>
        <begin position="1"/>
        <end position="21"/>
    </location>
</feature>
<gene>
    <name evidence="2" type="ORF">GJ744_010201</name>
</gene>
<accession>A0A8H7AEI9</accession>